<dbReference type="Gene3D" id="3.30.300.30">
    <property type="match status" value="1"/>
</dbReference>
<dbReference type="SUPFAM" id="SSF56801">
    <property type="entry name" value="Acetyl-CoA synthetase-like"/>
    <property type="match status" value="1"/>
</dbReference>
<dbReference type="GO" id="GO:0005829">
    <property type="term" value="C:cytosol"/>
    <property type="evidence" value="ECO:0007669"/>
    <property type="project" value="TreeGrafter"/>
</dbReference>
<evidence type="ECO:0000256" key="5">
    <source>
        <dbReference type="ARBA" id="ARBA00022840"/>
    </source>
</evidence>
<proteinExistence type="inferred from homology"/>
<name>A0A520KXV4_9EURY</name>
<feature type="domain" description="AMP-dependent synthetase/ligase" evidence="7">
    <location>
        <begin position="100"/>
        <end position="480"/>
    </location>
</feature>
<dbReference type="GO" id="GO:0003987">
    <property type="term" value="F:acetate-CoA ligase activity"/>
    <property type="evidence" value="ECO:0007669"/>
    <property type="project" value="UniProtKB-UniRule"/>
</dbReference>
<dbReference type="NCBIfam" id="NF001208">
    <property type="entry name" value="PRK00174.1"/>
    <property type="match status" value="1"/>
</dbReference>
<evidence type="ECO:0000256" key="6">
    <source>
        <dbReference type="NCBIfam" id="TIGR02188"/>
    </source>
</evidence>
<organism evidence="10 11">
    <name type="scientific">Candidatus Methanolliviera hydrocarbonicum</name>
    <dbReference type="NCBI Taxonomy" id="2491085"/>
    <lineage>
        <taxon>Archaea</taxon>
        <taxon>Methanobacteriati</taxon>
        <taxon>Methanobacteriota</taxon>
        <taxon>Candidatus Methanoliparia</taxon>
        <taxon>Candidatus Methanoliparales</taxon>
        <taxon>Candidatus Methanollivieraceae</taxon>
        <taxon>Candidatus Methanolliviera</taxon>
    </lineage>
</organism>
<dbReference type="EC" id="6.2.1.1" evidence="2 6"/>
<dbReference type="InterPro" id="IPR042099">
    <property type="entry name" value="ANL_N_sf"/>
</dbReference>
<keyword evidence="4" id="KW-0547">Nucleotide-binding</keyword>
<accession>A0A520KXV4</accession>
<dbReference type="Pfam" id="PF00501">
    <property type="entry name" value="AMP-binding"/>
    <property type="match status" value="1"/>
</dbReference>
<evidence type="ECO:0000259" key="7">
    <source>
        <dbReference type="Pfam" id="PF00501"/>
    </source>
</evidence>
<dbReference type="InterPro" id="IPR025110">
    <property type="entry name" value="AMP-bd_C"/>
</dbReference>
<sequence>MIDEKGGRTNELKMIKGAHLYYPDPEKAGKSVAGSVENFSFLLEESWKNPSKFWSDVASELHWIKRWDKVMEGSFPHFKFFVNGVMNPCYNLIDRHLGEEAGNRLALIWEGENGDTKFYTYRMLHAEVCKFSNVLKGLGLRKGDTVAIFLPNLAETVIAVLACYRLGILFNTIFSGFSGRSLGDRLIRYGPKVVITADGAYRRGRIIELKSKVDEAIRDVKTVENVIVCRRVGNMKTPMKEERDHYWSDLMRGASIDCPPEPMEANEPGIVFYTSGTTGSPKGVVHSSVAFVLNNYVYAKYHMDHHPDDVFWCTADIGWLTSHIWGIAGALANGVTTIFYEGAMDYPKPDRFYQIVDKYRVNKIFTAPTLVRMLMRYGEEYMRPYDLSCIDVVTFVGEPLNPEAWHWTYEVLGKEKIYVNNTWGQTETAGCPLASAAWITPMKPGSCGIQFLGADMDVVDVNGEKIPDETPGNLVMRRPIPMCVRTLWNEPERYIKEYFTEIEGCYYTYDQAVRDKDGHFWVLGRLDDVINVAGHRLSTMEIESAITRCGGVVEAAVVGAPDPIKGLTPIAFVTPQLNHEPSEEFEQRIMDSITDMIGKIAIPSRIYFTDVMPKTPSGKIMRRLLREIVTYGGIKGDISGLEDPTAIDKVKELVKK</sequence>
<evidence type="ECO:0000256" key="4">
    <source>
        <dbReference type="ARBA" id="ARBA00022741"/>
    </source>
</evidence>
<evidence type="ECO:0000313" key="10">
    <source>
        <dbReference type="EMBL" id="RZN71488.1"/>
    </source>
</evidence>
<gene>
    <name evidence="10" type="primary">acs</name>
    <name evidence="10" type="ORF">EF807_02310</name>
</gene>
<dbReference type="Pfam" id="PF13193">
    <property type="entry name" value="AMP-binding_C"/>
    <property type="match status" value="1"/>
</dbReference>
<keyword evidence="3 10" id="KW-0436">Ligase</keyword>
<dbReference type="PANTHER" id="PTHR24095">
    <property type="entry name" value="ACETYL-COENZYME A SYNTHETASE"/>
    <property type="match status" value="1"/>
</dbReference>
<evidence type="ECO:0000256" key="2">
    <source>
        <dbReference type="ARBA" id="ARBA00013275"/>
    </source>
</evidence>
<dbReference type="Pfam" id="PF16177">
    <property type="entry name" value="ACAS_N"/>
    <property type="match status" value="1"/>
</dbReference>
<evidence type="ECO:0000313" key="11">
    <source>
        <dbReference type="Proteomes" id="UP000320766"/>
    </source>
</evidence>
<comment type="similarity">
    <text evidence="1">Belongs to the ATP-dependent AMP-binding enzyme family.</text>
</comment>
<comment type="caution">
    <text evidence="10">The sequence shown here is derived from an EMBL/GenBank/DDBJ whole genome shotgun (WGS) entry which is preliminary data.</text>
</comment>
<dbReference type="InterPro" id="IPR032387">
    <property type="entry name" value="ACAS_N"/>
</dbReference>
<dbReference type="GO" id="GO:0005524">
    <property type="term" value="F:ATP binding"/>
    <property type="evidence" value="ECO:0007669"/>
    <property type="project" value="UniProtKB-KW"/>
</dbReference>
<dbReference type="Proteomes" id="UP000320766">
    <property type="component" value="Unassembled WGS sequence"/>
</dbReference>
<evidence type="ECO:0000259" key="9">
    <source>
        <dbReference type="Pfam" id="PF16177"/>
    </source>
</evidence>
<dbReference type="InterPro" id="IPR020845">
    <property type="entry name" value="AMP-binding_CS"/>
</dbReference>
<dbReference type="GO" id="GO:0019427">
    <property type="term" value="P:acetyl-CoA biosynthetic process from acetate"/>
    <property type="evidence" value="ECO:0007669"/>
    <property type="project" value="UniProtKB-UniRule"/>
</dbReference>
<dbReference type="AlphaFoldDB" id="A0A520KXV4"/>
<evidence type="ECO:0000256" key="1">
    <source>
        <dbReference type="ARBA" id="ARBA00006432"/>
    </source>
</evidence>
<dbReference type="Gene3D" id="3.40.50.12780">
    <property type="entry name" value="N-terminal domain of ligase-like"/>
    <property type="match status" value="1"/>
</dbReference>
<reference evidence="10 11" key="1">
    <citation type="journal article" date="2019" name="Nat. Microbiol.">
        <title>Wide diversity of methane and short-chain alkane metabolisms in uncultured archaea.</title>
        <authorList>
            <person name="Borrel G."/>
            <person name="Adam P.S."/>
            <person name="McKay L.J."/>
            <person name="Chen L.X."/>
            <person name="Sierra-Garcia I.N."/>
            <person name="Sieber C.M."/>
            <person name="Letourneur Q."/>
            <person name="Ghozlane A."/>
            <person name="Andersen G.L."/>
            <person name="Li W.J."/>
            <person name="Hallam S.J."/>
            <person name="Muyzer G."/>
            <person name="de Oliveira V.M."/>
            <person name="Inskeep W.P."/>
            <person name="Banfield J.F."/>
            <person name="Gribaldo S."/>
        </authorList>
    </citation>
    <scope>NUCLEOTIDE SEQUENCE [LARGE SCALE GENOMIC DNA]</scope>
    <source>
        <strain evidence="10">NM1b</strain>
    </source>
</reference>
<dbReference type="EMBL" id="RXIL01000040">
    <property type="protein sequence ID" value="RZN71488.1"/>
    <property type="molecule type" value="Genomic_DNA"/>
</dbReference>
<dbReference type="PROSITE" id="PS00455">
    <property type="entry name" value="AMP_BINDING"/>
    <property type="match status" value="1"/>
</dbReference>
<dbReference type="InterPro" id="IPR011904">
    <property type="entry name" value="Ac_CoA_lig"/>
</dbReference>
<feature type="domain" description="Acetyl-coenzyme A synthetase N-terminal" evidence="9">
    <location>
        <begin position="42"/>
        <end position="91"/>
    </location>
</feature>
<feature type="domain" description="AMP-binding enzyme C-terminal" evidence="8">
    <location>
        <begin position="541"/>
        <end position="619"/>
    </location>
</feature>
<keyword evidence="5" id="KW-0067">ATP-binding</keyword>
<dbReference type="GO" id="GO:0016208">
    <property type="term" value="F:AMP binding"/>
    <property type="evidence" value="ECO:0007669"/>
    <property type="project" value="InterPro"/>
</dbReference>
<evidence type="ECO:0000259" key="8">
    <source>
        <dbReference type="Pfam" id="PF13193"/>
    </source>
</evidence>
<dbReference type="InterPro" id="IPR000873">
    <property type="entry name" value="AMP-dep_synth/lig_dom"/>
</dbReference>
<dbReference type="NCBIfam" id="TIGR02188">
    <property type="entry name" value="Ac_CoA_lig_AcsA"/>
    <property type="match status" value="1"/>
</dbReference>
<dbReference type="InterPro" id="IPR045851">
    <property type="entry name" value="AMP-bd_C_sf"/>
</dbReference>
<protein>
    <recommendedName>
        <fullName evidence="2 6">Acetate--CoA ligase</fullName>
        <ecNumber evidence="2 6">6.2.1.1</ecNumber>
    </recommendedName>
</protein>
<evidence type="ECO:0000256" key="3">
    <source>
        <dbReference type="ARBA" id="ARBA00022598"/>
    </source>
</evidence>
<dbReference type="PANTHER" id="PTHR24095:SF14">
    <property type="entry name" value="ACETYL-COENZYME A SYNTHETASE 1"/>
    <property type="match status" value="1"/>
</dbReference>